<dbReference type="EMBL" id="MHQJ01000043">
    <property type="protein sequence ID" value="OHA00517.1"/>
    <property type="molecule type" value="Genomic_DNA"/>
</dbReference>
<proteinExistence type="predicted"/>
<evidence type="ECO:0000313" key="1">
    <source>
        <dbReference type="EMBL" id="OHA00517.1"/>
    </source>
</evidence>
<name>A0A1G2KM35_9BACT</name>
<sequence length="110" mass="12696">MSLHTSLANGRWQELSFFDQMGNIGSEVGRMRKRQSTDILESQKALERALELIDLTRADPRWHNFPRLKELCRLRETLLDAWLAEPGNASELNGLDNYLLQFALAARLQK</sequence>
<protein>
    <submittedName>
        <fullName evidence="1">Uncharacterized protein</fullName>
    </submittedName>
</protein>
<gene>
    <name evidence="1" type="ORF">A3C11_00470</name>
</gene>
<dbReference type="STRING" id="1802271.A3C11_00470"/>
<dbReference type="Proteomes" id="UP000177362">
    <property type="component" value="Unassembled WGS sequence"/>
</dbReference>
<organism evidence="1 2">
    <name type="scientific">Candidatus Sungbacteria bacterium RIFCSPHIGHO2_02_FULL_49_12</name>
    <dbReference type="NCBI Taxonomy" id="1802271"/>
    <lineage>
        <taxon>Bacteria</taxon>
        <taxon>Candidatus Sungiibacteriota</taxon>
    </lineage>
</organism>
<dbReference type="AlphaFoldDB" id="A0A1G2KM35"/>
<comment type="caution">
    <text evidence="1">The sequence shown here is derived from an EMBL/GenBank/DDBJ whole genome shotgun (WGS) entry which is preliminary data.</text>
</comment>
<accession>A0A1G2KM35</accession>
<reference evidence="1 2" key="1">
    <citation type="journal article" date="2016" name="Nat. Commun.">
        <title>Thousands of microbial genomes shed light on interconnected biogeochemical processes in an aquifer system.</title>
        <authorList>
            <person name="Anantharaman K."/>
            <person name="Brown C.T."/>
            <person name="Hug L.A."/>
            <person name="Sharon I."/>
            <person name="Castelle C.J."/>
            <person name="Probst A.J."/>
            <person name="Thomas B.C."/>
            <person name="Singh A."/>
            <person name="Wilkins M.J."/>
            <person name="Karaoz U."/>
            <person name="Brodie E.L."/>
            <person name="Williams K.H."/>
            <person name="Hubbard S.S."/>
            <person name="Banfield J.F."/>
        </authorList>
    </citation>
    <scope>NUCLEOTIDE SEQUENCE [LARGE SCALE GENOMIC DNA]</scope>
</reference>
<evidence type="ECO:0000313" key="2">
    <source>
        <dbReference type="Proteomes" id="UP000177362"/>
    </source>
</evidence>